<dbReference type="GO" id="GO:0005524">
    <property type="term" value="F:ATP binding"/>
    <property type="evidence" value="ECO:0007669"/>
    <property type="project" value="UniProtKB-UniRule"/>
</dbReference>
<dbReference type="Gene3D" id="1.10.510.10">
    <property type="entry name" value="Transferase(Phosphotransferase) domain 1"/>
    <property type="match status" value="1"/>
</dbReference>
<dbReference type="PANTHER" id="PTHR24347">
    <property type="entry name" value="SERINE/THREONINE-PROTEIN KINASE"/>
    <property type="match status" value="1"/>
</dbReference>
<evidence type="ECO:0000256" key="1">
    <source>
        <dbReference type="ARBA" id="ARBA00022741"/>
    </source>
</evidence>
<keyword evidence="7" id="KW-0808">Transferase</keyword>
<dbReference type="InterPro" id="IPR017441">
    <property type="entry name" value="Protein_kinase_ATP_BS"/>
</dbReference>
<feature type="domain" description="Protein kinase" evidence="6">
    <location>
        <begin position="301"/>
        <end position="556"/>
    </location>
</feature>
<feature type="compositionally biased region" description="Polar residues" evidence="4">
    <location>
        <begin position="266"/>
        <end position="275"/>
    </location>
</feature>
<dbReference type="SUPFAM" id="SSF50729">
    <property type="entry name" value="PH domain-like"/>
    <property type="match status" value="1"/>
</dbReference>
<dbReference type="SMART" id="SM00233">
    <property type="entry name" value="PH"/>
    <property type="match status" value="1"/>
</dbReference>
<dbReference type="STRING" id="157072.A0A024T9W8"/>
<accession>A0A024T9W8</accession>
<keyword evidence="2 3" id="KW-0067">ATP-binding</keyword>
<protein>
    <submittedName>
        <fullName evidence="7">CAMK/CAMK1 protein kinase</fullName>
    </submittedName>
</protein>
<dbReference type="PROSITE" id="PS50003">
    <property type="entry name" value="PH_DOMAIN"/>
    <property type="match status" value="1"/>
</dbReference>
<sequence length="613" mass="67978">MEDRPSLAVAMAVATPGKSKEDVLHSGILLKRGHLRKNWLTRFFVLTSGALRYYRKPPGGGAKCTTWSVDPRYLRGELPLADIIHVECDDSTPQPAYHPRTYRFTITVLRHRILFLVRRPVRFHLQATTEDERERWVRVLREPRKQLSKVTLPRHTSALDLYMHFATAAHEEPPVPSNVDKGTAKMLSQDFPLFLALLRDMHVVESAQDLVRILDQVQGEVDDGRYNDMLKRMLAVAAELKLEMRPSLWTKDVQVAYSSVMKSMYRSQPNSSNSRLLHPLPSSVKQQQQQASTTMMSSSKYTLGRILGSGAHSIVRVGYTSSHTQVAVKCIAKSHVQLTPALLQEVELLKSLSHPNLVTCLDFYEAPGFYGVVTPLCTGGMLLTDLMTRPRYTEADARRVIAQLASAIAYLHINNVIHRDIKPENILLYTSSANSPILLADFGFAKRLVGGVATRGTSCGTPGYMAPEVLLGHDYGTPVDCWSLGVILFILLCGKPPFPGANPADICNRVVQAKVVLDHPNWANVSEAGKQLTLKLLVANPSKRLTAAEVLEDPWMTQTTASDKALELSGVLDTLRSITGDVSDRELSLSAMELDEVDDALLEMELCAPLDGD</sequence>
<dbReference type="CDD" id="cd00821">
    <property type="entry name" value="PH"/>
    <property type="match status" value="1"/>
</dbReference>
<dbReference type="InterPro" id="IPR001849">
    <property type="entry name" value="PH_domain"/>
</dbReference>
<dbReference type="InterPro" id="IPR011993">
    <property type="entry name" value="PH-like_dom_sf"/>
</dbReference>
<dbReference type="InterPro" id="IPR011009">
    <property type="entry name" value="Kinase-like_dom_sf"/>
</dbReference>
<proteinExistence type="predicted"/>
<dbReference type="AlphaFoldDB" id="A0A024T9W8"/>
<dbReference type="GeneID" id="20091523"/>
<dbReference type="RefSeq" id="XP_008880561.1">
    <property type="nucleotide sequence ID" value="XM_008882339.1"/>
</dbReference>
<evidence type="ECO:0000259" key="5">
    <source>
        <dbReference type="PROSITE" id="PS50003"/>
    </source>
</evidence>
<reference evidence="7" key="1">
    <citation type="submission" date="2013-12" db="EMBL/GenBank/DDBJ databases">
        <title>The Genome Sequence of Aphanomyces invadans NJM9701.</title>
        <authorList>
            <consortium name="The Broad Institute Genomics Platform"/>
            <person name="Russ C."/>
            <person name="Tyler B."/>
            <person name="van West P."/>
            <person name="Dieguez-Uribeondo J."/>
            <person name="Young S.K."/>
            <person name="Zeng Q."/>
            <person name="Gargeya S."/>
            <person name="Fitzgerald M."/>
            <person name="Abouelleil A."/>
            <person name="Alvarado L."/>
            <person name="Chapman S.B."/>
            <person name="Gainer-Dewar J."/>
            <person name="Goldberg J."/>
            <person name="Griggs A."/>
            <person name="Gujja S."/>
            <person name="Hansen M."/>
            <person name="Howarth C."/>
            <person name="Imamovic A."/>
            <person name="Ireland A."/>
            <person name="Larimer J."/>
            <person name="McCowan C."/>
            <person name="Murphy C."/>
            <person name="Pearson M."/>
            <person name="Poon T.W."/>
            <person name="Priest M."/>
            <person name="Roberts A."/>
            <person name="Saif S."/>
            <person name="Shea T."/>
            <person name="Sykes S."/>
            <person name="Wortman J."/>
            <person name="Nusbaum C."/>
            <person name="Birren B."/>
        </authorList>
    </citation>
    <scope>NUCLEOTIDE SEQUENCE [LARGE SCALE GENOMIC DNA]</scope>
    <source>
        <strain evidence="7">NJM9701</strain>
    </source>
</reference>
<feature type="domain" description="PH" evidence="5">
    <location>
        <begin position="22"/>
        <end position="145"/>
    </location>
</feature>
<dbReference type="PROSITE" id="PS00107">
    <property type="entry name" value="PROTEIN_KINASE_ATP"/>
    <property type="match status" value="1"/>
</dbReference>
<dbReference type="eggNOG" id="KOG0032">
    <property type="taxonomic scope" value="Eukaryota"/>
</dbReference>
<dbReference type="SUPFAM" id="SSF56112">
    <property type="entry name" value="Protein kinase-like (PK-like)"/>
    <property type="match status" value="1"/>
</dbReference>
<dbReference type="PROSITE" id="PS00108">
    <property type="entry name" value="PROTEIN_KINASE_ST"/>
    <property type="match status" value="1"/>
</dbReference>
<dbReference type="InterPro" id="IPR008271">
    <property type="entry name" value="Ser/Thr_kinase_AS"/>
</dbReference>
<dbReference type="PROSITE" id="PS50011">
    <property type="entry name" value="PROTEIN_KINASE_DOM"/>
    <property type="match status" value="1"/>
</dbReference>
<keyword evidence="1 3" id="KW-0547">Nucleotide-binding</keyword>
<feature type="binding site" evidence="3">
    <location>
        <position position="333"/>
    </location>
    <ligand>
        <name>ATP</name>
        <dbReference type="ChEBI" id="CHEBI:30616"/>
    </ligand>
</feature>
<gene>
    <name evidence="7" type="ORF">H310_14473</name>
</gene>
<evidence type="ECO:0000256" key="4">
    <source>
        <dbReference type="SAM" id="MobiDB-lite"/>
    </source>
</evidence>
<evidence type="ECO:0000259" key="6">
    <source>
        <dbReference type="PROSITE" id="PS50011"/>
    </source>
</evidence>
<feature type="compositionally biased region" description="Low complexity" evidence="4">
    <location>
        <begin position="282"/>
        <end position="291"/>
    </location>
</feature>
<name>A0A024T9W8_9STRA</name>
<dbReference type="GO" id="GO:0004672">
    <property type="term" value="F:protein kinase activity"/>
    <property type="evidence" value="ECO:0007669"/>
    <property type="project" value="InterPro"/>
</dbReference>
<dbReference type="EMBL" id="KI914022">
    <property type="protein sequence ID" value="ETV90804.1"/>
    <property type="molecule type" value="Genomic_DNA"/>
</dbReference>
<dbReference type="SMART" id="SM00220">
    <property type="entry name" value="S_TKc"/>
    <property type="match status" value="1"/>
</dbReference>
<dbReference type="FunFam" id="1.10.510.10:FF:000571">
    <property type="entry name" value="Maternal embryonic leucine zipper kinase"/>
    <property type="match status" value="1"/>
</dbReference>
<dbReference type="Pfam" id="PF00169">
    <property type="entry name" value="PH"/>
    <property type="match status" value="1"/>
</dbReference>
<dbReference type="CDD" id="cd05117">
    <property type="entry name" value="STKc_CAMK"/>
    <property type="match status" value="1"/>
</dbReference>
<organism evidence="7">
    <name type="scientific">Aphanomyces invadans</name>
    <dbReference type="NCBI Taxonomy" id="157072"/>
    <lineage>
        <taxon>Eukaryota</taxon>
        <taxon>Sar</taxon>
        <taxon>Stramenopiles</taxon>
        <taxon>Oomycota</taxon>
        <taxon>Saprolegniomycetes</taxon>
        <taxon>Saprolegniales</taxon>
        <taxon>Verrucalvaceae</taxon>
        <taxon>Aphanomyces</taxon>
    </lineage>
</organism>
<dbReference type="InterPro" id="IPR000719">
    <property type="entry name" value="Prot_kinase_dom"/>
</dbReference>
<evidence type="ECO:0000313" key="7">
    <source>
        <dbReference type="EMBL" id="ETV90804.1"/>
    </source>
</evidence>
<evidence type="ECO:0000256" key="2">
    <source>
        <dbReference type="ARBA" id="ARBA00022840"/>
    </source>
</evidence>
<evidence type="ECO:0000256" key="3">
    <source>
        <dbReference type="PROSITE-ProRule" id="PRU10141"/>
    </source>
</evidence>
<dbReference type="Gene3D" id="2.30.29.30">
    <property type="entry name" value="Pleckstrin-homology domain (PH domain)/Phosphotyrosine-binding domain (PTB)"/>
    <property type="match status" value="1"/>
</dbReference>
<dbReference type="OrthoDB" id="40902at2759"/>
<dbReference type="VEuPathDB" id="FungiDB:H310_14473"/>
<dbReference type="Pfam" id="PF00069">
    <property type="entry name" value="Pkinase"/>
    <property type="match status" value="1"/>
</dbReference>
<feature type="region of interest" description="Disordered" evidence="4">
    <location>
        <begin position="266"/>
        <end position="291"/>
    </location>
</feature>
<keyword evidence="7" id="KW-0418">Kinase</keyword>